<dbReference type="EMBL" id="RBOW01001017">
    <property type="protein sequence ID" value="RMN17104.1"/>
    <property type="molecule type" value="Genomic_DNA"/>
</dbReference>
<name>A0A3M3K1W6_PSECA</name>
<sequence>MWFFEPSKLAGKSEAWLLEDGYMHSQKAQVEFALANVSSVPDQSALSGAVDCVADEVGIQLSTDELANILSLYPLQRGKLASYGWGDTEVREQILDAVANFMANTRWPQGKDDVDLKTFIERLKAAARFLGYTINEMS</sequence>
<reference evidence="1 2" key="1">
    <citation type="submission" date="2018-08" db="EMBL/GenBank/DDBJ databases">
        <title>Recombination of ecologically and evolutionarily significant loci maintains genetic cohesion in the Pseudomonas syringae species complex.</title>
        <authorList>
            <person name="Dillon M."/>
            <person name="Thakur S."/>
            <person name="Almeida R.N.D."/>
            <person name="Weir B.S."/>
            <person name="Guttman D.S."/>
        </authorList>
    </citation>
    <scope>NUCLEOTIDE SEQUENCE [LARGE SCALE GENOMIC DNA]</scope>
    <source>
        <strain evidence="1 2">ICMP 2821</strain>
    </source>
</reference>
<proteinExistence type="predicted"/>
<gene>
    <name evidence="1" type="ORF">ALQ64_03170</name>
</gene>
<evidence type="ECO:0000313" key="1">
    <source>
        <dbReference type="EMBL" id="RMN17104.1"/>
    </source>
</evidence>
<evidence type="ECO:0000313" key="2">
    <source>
        <dbReference type="Proteomes" id="UP000281372"/>
    </source>
</evidence>
<organism evidence="1 2">
    <name type="scientific">Pseudomonas cannabina</name>
    <dbReference type="NCBI Taxonomy" id="86840"/>
    <lineage>
        <taxon>Bacteria</taxon>
        <taxon>Pseudomonadati</taxon>
        <taxon>Pseudomonadota</taxon>
        <taxon>Gammaproteobacteria</taxon>
        <taxon>Pseudomonadales</taxon>
        <taxon>Pseudomonadaceae</taxon>
        <taxon>Pseudomonas</taxon>
    </lineage>
</organism>
<accession>A0A3M3K1W6</accession>
<dbReference type="Proteomes" id="UP000281372">
    <property type="component" value="Unassembled WGS sequence"/>
</dbReference>
<dbReference type="AlphaFoldDB" id="A0A3M3K1W6"/>
<dbReference type="RefSeq" id="WP_122378228.1">
    <property type="nucleotide sequence ID" value="NZ_RBOW01001017.1"/>
</dbReference>
<protein>
    <submittedName>
        <fullName evidence="1">Uncharacterized protein</fullName>
    </submittedName>
</protein>
<comment type="caution">
    <text evidence="1">The sequence shown here is derived from an EMBL/GenBank/DDBJ whole genome shotgun (WGS) entry which is preliminary data.</text>
</comment>